<comment type="caution">
    <text evidence="12">The sequence shown here is derived from an EMBL/GenBank/DDBJ whole genome shotgun (WGS) entry which is preliminary data.</text>
</comment>
<comment type="subcellular location">
    <subcellularLocation>
        <location evidence="7 8">Cytoplasm</location>
    </subcellularLocation>
</comment>
<dbReference type="RefSeq" id="WP_192905375.1">
    <property type="nucleotide sequence ID" value="NZ_JADBFD010000008.1"/>
</dbReference>
<reference evidence="12 13" key="1">
    <citation type="submission" date="2020-10" db="EMBL/GenBank/DDBJ databases">
        <title>Investigation of anaerobic biodegradation of phenanthrene by a sulfate-dependent Geobacter anodireducens strain PheS2.</title>
        <authorList>
            <person name="Zhang Z."/>
        </authorList>
    </citation>
    <scope>NUCLEOTIDE SEQUENCE [LARGE SCALE GENOMIC DNA]</scope>
    <source>
        <strain evidence="12 13">PheS2</strain>
    </source>
</reference>
<evidence type="ECO:0000256" key="2">
    <source>
        <dbReference type="ARBA" id="ARBA00022618"/>
    </source>
</evidence>
<feature type="binding site" evidence="7">
    <location>
        <position position="179"/>
    </location>
    <ligand>
        <name>UDP-N-acetyl-alpha-D-muramoyl-L-alanyl-D-glutamate</name>
        <dbReference type="ChEBI" id="CHEBI:83900"/>
    </ligand>
</feature>
<dbReference type="SUPFAM" id="SSF53244">
    <property type="entry name" value="MurD-like peptide ligases, peptide-binding domain"/>
    <property type="match status" value="1"/>
</dbReference>
<keyword evidence="5 7" id="KW-0131">Cell cycle</keyword>
<feature type="binding site" evidence="7">
    <location>
        <position position="480"/>
    </location>
    <ligand>
        <name>meso-2,6-diaminopimelate</name>
        <dbReference type="ChEBI" id="CHEBI:57791"/>
    </ligand>
</feature>
<comment type="caution">
    <text evidence="7">Lacks conserved residue(s) required for the propagation of feature annotation.</text>
</comment>
<keyword evidence="7" id="KW-0963">Cytoplasm</keyword>
<dbReference type="InterPro" id="IPR013221">
    <property type="entry name" value="Mur_ligase_cen"/>
</dbReference>
<dbReference type="NCBIfam" id="NF001124">
    <property type="entry name" value="PRK00139.1-2"/>
    <property type="match status" value="1"/>
</dbReference>
<keyword evidence="13" id="KW-1185">Reference proteome</keyword>
<dbReference type="Gene3D" id="3.40.1190.10">
    <property type="entry name" value="Mur-like, catalytic domain"/>
    <property type="match status" value="1"/>
</dbReference>
<feature type="binding site" evidence="7">
    <location>
        <position position="385"/>
    </location>
    <ligand>
        <name>meso-2,6-diaminopimelate</name>
        <dbReference type="ChEBI" id="CHEBI:57791"/>
    </ligand>
</feature>
<dbReference type="InterPro" id="IPR004101">
    <property type="entry name" value="Mur_ligase_C"/>
</dbReference>
<protein>
    <recommendedName>
        <fullName evidence="7">UDP-N-acetylmuramoyl-L-alanyl-D-glutamate--2,6-diaminopimelate ligase</fullName>
        <ecNumber evidence="7">6.3.2.13</ecNumber>
    </recommendedName>
    <alternativeName>
        <fullName evidence="7">Meso-A2pm-adding enzyme</fullName>
    </alternativeName>
    <alternativeName>
        <fullName evidence="7">Meso-diaminopimelate-adding enzyme</fullName>
    </alternativeName>
    <alternativeName>
        <fullName evidence="7">UDP-MurNAc-L-Ala-D-Glu:meso-diaminopimelate ligase</fullName>
    </alternativeName>
    <alternativeName>
        <fullName evidence="7">UDP-MurNAc-tripeptide synthetase</fullName>
    </alternativeName>
    <alternativeName>
        <fullName evidence="7">UDP-N-acetylmuramyl-tripeptide synthetase</fullName>
    </alternativeName>
</protein>
<dbReference type="Gene3D" id="3.90.190.20">
    <property type="entry name" value="Mur ligase, C-terminal domain"/>
    <property type="match status" value="1"/>
</dbReference>
<dbReference type="PANTHER" id="PTHR23135:SF4">
    <property type="entry name" value="UDP-N-ACETYLMURAMOYL-L-ALANYL-D-GLUTAMATE--2,6-DIAMINOPIMELATE LIGASE MURE HOMOLOG, CHLOROPLASTIC"/>
    <property type="match status" value="1"/>
</dbReference>
<comment type="catalytic activity">
    <reaction evidence="7">
        <text>UDP-N-acetyl-alpha-D-muramoyl-L-alanyl-D-glutamate + meso-2,6-diaminopimelate + ATP = UDP-N-acetyl-alpha-D-muramoyl-L-alanyl-gamma-D-glutamyl-meso-2,6-diaminopimelate + ADP + phosphate + H(+)</text>
        <dbReference type="Rhea" id="RHEA:23676"/>
        <dbReference type="ChEBI" id="CHEBI:15378"/>
        <dbReference type="ChEBI" id="CHEBI:30616"/>
        <dbReference type="ChEBI" id="CHEBI:43474"/>
        <dbReference type="ChEBI" id="CHEBI:57791"/>
        <dbReference type="ChEBI" id="CHEBI:83900"/>
        <dbReference type="ChEBI" id="CHEBI:83905"/>
        <dbReference type="ChEBI" id="CHEBI:456216"/>
        <dbReference type="EC" id="6.3.2.13"/>
    </reaction>
</comment>
<dbReference type="Proteomes" id="UP000618926">
    <property type="component" value="Unassembled WGS sequence"/>
</dbReference>
<dbReference type="PANTHER" id="PTHR23135">
    <property type="entry name" value="MUR LIGASE FAMILY MEMBER"/>
    <property type="match status" value="1"/>
</dbReference>
<evidence type="ECO:0000313" key="13">
    <source>
        <dbReference type="Proteomes" id="UP000618926"/>
    </source>
</evidence>
<accession>A0ABR9NU67</accession>
<dbReference type="NCBIfam" id="NF001126">
    <property type="entry name" value="PRK00139.1-4"/>
    <property type="match status" value="1"/>
</dbReference>
<dbReference type="SUPFAM" id="SSF63418">
    <property type="entry name" value="MurE/MurF N-terminal domain"/>
    <property type="match status" value="1"/>
</dbReference>
<organism evidence="12 13">
    <name type="scientific">Geobacter anodireducens</name>
    <dbReference type="NCBI Taxonomy" id="1340425"/>
    <lineage>
        <taxon>Bacteria</taxon>
        <taxon>Pseudomonadati</taxon>
        <taxon>Thermodesulfobacteriota</taxon>
        <taxon>Desulfuromonadia</taxon>
        <taxon>Geobacterales</taxon>
        <taxon>Geobacteraceae</taxon>
        <taxon>Geobacter</taxon>
    </lineage>
</organism>
<feature type="short sequence motif" description="Meso-diaminopimelate recognition motif" evidence="7">
    <location>
        <begin position="409"/>
        <end position="412"/>
    </location>
</feature>
<evidence type="ECO:0000313" key="12">
    <source>
        <dbReference type="EMBL" id="MBE2887797.1"/>
    </source>
</evidence>
<evidence type="ECO:0000256" key="8">
    <source>
        <dbReference type="RuleBase" id="RU004135"/>
    </source>
</evidence>
<dbReference type="InterPro" id="IPR035911">
    <property type="entry name" value="MurE/MurF_N"/>
</dbReference>
<keyword evidence="7 12" id="KW-0436">Ligase</keyword>
<name>A0ABR9NU67_9BACT</name>
<feature type="binding site" evidence="7">
    <location>
        <begin position="152"/>
        <end position="153"/>
    </location>
    <ligand>
        <name>UDP-N-acetyl-alpha-D-muramoyl-L-alanyl-D-glutamate</name>
        <dbReference type="ChEBI" id="CHEBI:83900"/>
    </ligand>
</feature>
<comment type="cofactor">
    <cofactor evidence="7">
        <name>Mg(2+)</name>
        <dbReference type="ChEBI" id="CHEBI:18420"/>
    </cofactor>
</comment>
<feature type="binding site" evidence="7">
    <location>
        <position position="187"/>
    </location>
    <ligand>
        <name>UDP-N-acetyl-alpha-D-muramoyl-L-alanyl-D-glutamate</name>
        <dbReference type="ChEBI" id="CHEBI:83900"/>
    </ligand>
</feature>
<feature type="domain" description="Mur ligase C-terminal" evidence="10">
    <location>
        <begin position="336"/>
        <end position="478"/>
    </location>
</feature>
<keyword evidence="7" id="KW-0460">Magnesium</keyword>
<keyword evidence="7" id="KW-0067">ATP-binding</keyword>
<feature type="binding site" evidence="7">
    <location>
        <position position="476"/>
    </location>
    <ligand>
        <name>meso-2,6-diaminopimelate</name>
        <dbReference type="ChEBI" id="CHEBI:57791"/>
    </ligand>
</feature>
<keyword evidence="6 7" id="KW-0961">Cell wall biogenesis/degradation</keyword>
<keyword evidence="4 7" id="KW-0573">Peptidoglycan synthesis</keyword>
<gene>
    <name evidence="7" type="primary">murE</name>
    <name evidence="12" type="ORF">IIE05_07425</name>
</gene>
<feature type="domain" description="Mur ligase N-terminal catalytic" evidence="9">
    <location>
        <begin position="22"/>
        <end position="96"/>
    </location>
</feature>
<comment type="PTM">
    <text evidence="7">Carboxylation is probably crucial for Mg(2+) binding and, consequently, for the gamma-phosphate positioning of ATP.</text>
</comment>
<evidence type="ECO:0000259" key="9">
    <source>
        <dbReference type="Pfam" id="PF01225"/>
    </source>
</evidence>
<dbReference type="Pfam" id="PF02875">
    <property type="entry name" value="Mur_ligase_C"/>
    <property type="match status" value="1"/>
</dbReference>
<keyword evidence="2 7" id="KW-0132">Cell division</keyword>
<dbReference type="InterPro" id="IPR000713">
    <property type="entry name" value="Mur_ligase_N"/>
</dbReference>
<feature type="binding site" evidence="7">
    <location>
        <position position="30"/>
    </location>
    <ligand>
        <name>UDP-N-acetyl-alpha-D-muramoyl-L-alanyl-D-glutamate</name>
        <dbReference type="ChEBI" id="CHEBI:83900"/>
    </ligand>
</feature>
<feature type="binding site" evidence="7">
    <location>
        <begin position="409"/>
        <end position="412"/>
    </location>
    <ligand>
        <name>meso-2,6-diaminopimelate</name>
        <dbReference type="ChEBI" id="CHEBI:57791"/>
    </ligand>
</feature>
<evidence type="ECO:0000256" key="5">
    <source>
        <dbReference type="ARBA" id="ARBA00023306"/>
    </source>
</evidence>
<dbReference type="Gene3D" id="3.40.1390.10">
    <property type="entry name" value="MurE/MurF, N-terminal domain"/>
    <property type="match status" value="1"/>
</dbReference>
<evidence type="ECO:0000256" key="3">
    <source>
        <dbReference type="ARBA" id="ARBA00022960"/>
    </source>
</evidence>
<comment type="pathway">
    <text evidence="7 8">Cell wall biogenesis; peptidoglycan biosynthesis.</text>
</comment>
<dbReference type="InterPro" id="IPR036615">
    <property type="entry name" value="Mur_ligase_C_dom_sf"/>
</dbReference>
<evidence type="ECO:0000256" key="1">
    <source>
        <dbReference type="ARBA" id="ARBA00005898"/>
    </source>
</evidence>
<evidence type="ECO:0000256" key="6">
    <source>
        <dbReference type="ARBA" id="ARBA00023316"/>
    </source>
</evidence>
<dbReference type="EMBL" id="JADBFD010000008">
    <property type="protein sequence ID" value="MBE2887797.1"/>
    <property type="molecule type" value="Genomic_DNA"/>
</dbReference>
<comment type="similarity">
    <text evidence="1 7">Belongs to the MurCDEF family. MurE subfamily.</text>
</comment>
<evidence type="ECO:0000256" key="4">
    <source>
        <dbReference type="ARBA" id="ARBA00022984"/>
    </source>
</evidence>
<sequence length="509" mass="54703">MRLEDLARVVDPIAVRGDLTREINGLYCDSRQVRSGGLFFALKGVASDGHDFIAAARERGAVAVVLEDEARAPGEMEWIRVRDARLAMSRMAALFYGQPTDGVPVVGITGTNGKTTTTYLVEAIMARAGIPAAVLGTISYRFGSKLVPAPHTTPESVELQATIRDLVDEGAKAVVMEVSSHALEQRRVDGCRFDVAVFTNLTRDHLDYHRDMESYFGSKARLFTELVAPDGIKPRRTAAINGDDSYGARLIESSAAPVVSYGLAADAAVRAENVVFSVDGIAGTLVTPLGTAPFHSHLLGRFNLYNILAAVAAGVGLGLPLDAILGGIEDDVRVPGRLERVPNERGLTVLVDYAHTGDALENVLKTVSELATGRIITVFGCGGDRDRGKRPVMAEISGRYSHLTIVTSDNPRTEEPRAIIEEVLTGVRPMGLREYDARELGRGFVDKGFTSLVSRRDAIRLAATVAAAGDIVLLAGKGHEDYQIIGTEKFHFDDREEAAAAFRSSDSGE</sequence>
<dbReference type="InterPro" id="IPR036565">
    <property type="entry name" value="Mur-like_cat_sf"/>
</dbReference>
<dbReference type="Pfam" id="PF01225">
    <property type="entry name" value="Mur_ligase"/>
    <property type="match status" value="1"/>
</dbReference>
<dbReference type="EC" id="6.3.2.13" evidence="7"/>
<proteinExistence type="inferred from homology"/>
<evidence type="ECO:0000259" key="11">
    <source>
        <dbReference type="Pfam" id="PF08245"/>
    </source>
</evidence>
<keyword evidence="7" id="KW-0547">Nucleotide-binding</keyword>
<dbReference type="NCBIfam" id="TIGR01085">
    <property type="entry name" value="murE"/>
    <property type="match status" value="1"/>
</dbReference>
<dbReference type="GO" id="GO:0008765">
    <property type="term" value="F:UDP-N-acetylmuramoylalanyl-D-glutamate-2,6-diaminopimelate ligase activity"/>
    <property type="evidence" value="ECO:0007669"/>
    <property type="project" value="UniProtKB-EC"/>
</dbReference>
<feature type="domain" description="Mur ligase central" evidence="11">
    <location>
        <begin position="108"/>
        <end position="313"/>
    </location>
</feature>
<keyword evidence="3 7" id="KW-0133">Cell shape</keyword>
<feature type="binding site" evidence="7">
    <location>
        <begin position="110"/>
        <end position="116"/>
    </location>
    <ligand>
        <name>ATP</name>
        <dbReference type="ChEBI" id="CHEBI:30616"/>
    </ligand>
</feature>
<evidence type="ECO:0000256" key="7">
    <source>
        <dbReference type="HAMAP-Rule" id="MF_00208"/>
    </source>
</evidence>
<dbReference type="HAMAP" id="MF_00208">
    <property type="entry name" value="MurE"/>
    <property type="match status" value="1"/>
</dbReference>
<dbReference type="Pfam" id="PF08245">
    <property type="entry name" value="Mur_ligase_M"/>
    <property type="match status" value="1"/>
</dbReference>
<dbReference type="InterPro" id="IPR005761">
    <property type="entry name" value="UDP-N-AcMur-Glu-dNH2Pim_ligase"/>
</dbReference>
<dbReference type="SUPFAM" id="SSF53623">
    <property type="entry name" value="MurD-like peptide ligases, catalytic domain"/>
    <property type="match status" value="1"/>
</dbReference>
<feature type="binding site" evidence="7">
    <location>
        <position position="185"/>
    </location>
    <ligand>
        <name>UDP-N-acetyl-alpha-D-muramoyl-L-alanyl-D-glutamate</name>
        <dbReference type="ChEBI" id="CHEBI:83900"/>
    </ligand>
</feature>
<feature type="modified residue" description="N6-carboxylysine" evidence="7">
    <location>
        <position position="219"/>
    </location>
</feature>
<comment type="function">
    <text evidence="7">Catalyzes the addition of meso-diaminopimelic acid to the nucleotide precursor UDP-N-acetylmuramoyl-L-alanyl-D-glutamate (UMAG) in the biosynthesis of bacterial cell-wall peptidoglycan.</text>
</comment>
<evidence type="ECO:0000259" key="10">
    <source>
        <dbReference type="Pfam" id="PF02875"/>
    </source>
</evidence>